<accession>A0A6M3JVP8</accession>
<evidence type="ECO:0000313" key="1">
    <source>
        <dbReference type="EMBL" id="QJA65794.1"/>
    </source>
</evidence>
<dbReference type="EMBL" id="MT142030">
    <property type="protein sequence ID" value="QJA73478.1"/>
    <property type="molecule type" value="Genomic_DNA"/>
</dbReference>
<organism evidence="2">
    <name type="scientific">viral metagenome</name>
    <dbReference type="NCBI Taxonomy" id="1070528"/>
    <lineage>
        <taxon>unclassified sequences</taxon>
        <taxon>metagenomes</taxon>
        <taxon>organismal metagenomes</taxon>
    </lineage>
</organism>
<evidence type="ECO:0000313" key="2">
    <source>
        <dbReference type="EMBL" id="QJA73478.1"/>
    </source>
</evidence>
<dbReference type="AlphaFoldDB" id="A0A6M3JVP8"/>
<gene>
    <name evidence="2" type="ORF">MM415A02338_0006</name>
    <name evidence="1" type="ORF">MM415B00380_0046</name>
</gene>
<proteinExistence type="predicted"/>
<name>A0A6M3JVP8_9ZZZZ</name>
<sequence>MKSQPIALRQGAVRDKWARRMIGDRLWVRETHAIVPGTAYHHDPEIPHRVSPDGAMWAVYREGWDRVAPGRWRPSVHMPRWASRLALRITDIRADRTEAQADLAGEYVISFEVCA</sequence>
<dbReference type="EMBL" id="MT141544">
    <property type="protein sequence ID" value="QJA65794.1"/>
    <property type="molecule type" value="Genomic_DNA"/>
</dbReference>
<protein>
    <submittedName>
        <fullName evidence="2">Uncharacterized protein</fullName>
    </submittedName>
</protein>
<reference evidence="2" key="1">
    <citation type="submission" date="2020-03" db="EMBL/GenBank/DDBJ databases">
        <title>The deep terrestrial virosphere.</title>
        <authorList>
            <person name="Holmfeldt K."/>
            <person name="Nilsson E."/>
            <person name="Simone D."/>
            <person name="Lopez-Fernandez M."/>
            <person name="Wu X."/>
            <person name="de Brujin I."/>
            <person name="Lundin D."/>
            <person name="Andersson A."/>
            <person name="Bertilsson S."/>
            <person name="Dopson M."/>
        </authorList>
    </citation>
    <scope>NUCLEOTIDE SEQUENCE</scope>
    <source>
        <strain evidence="2">MM415A02338</strain>
        <strain evidence="1">MM415B00380</strain>
    </source>
</reference>